<evidence type="ECO:0000313" key="5">
    <source>
        <dbReference type="Proteomes" id="UP000887226"/>
    </source>
</evidence>
<dbReference type="Pfam" id="PF05183">
    <property type="entry name" value="RdRP"/>
    <property type="match status" value="2"/>
</dbReference>
<keyword evidence="5" id="KW-1185">Reference proteome</keyword>
<keyword evidence="1" id="KW-0694">RNA-binding</keyword>
<dbReference type="EC" id="2.7.7.48" evidence="1"/>
<evidence type="ECO:0000259" key="3">
    <source>
        <dbReference type="Pfam" id="PF25358"/>
    </source>
</evidence>
<protein>
    <recommendedName>
        <fullName evidence="1">RNA-dependent RNA polymerase</fullName>
        <ecNumber evidence="1">2.7.7.48</ecNumber>
    </recommendedName>
</protein>
<gene>
    <name evidence="4" type="ORF">BJ878DRAFT_533647</name>
</gene>
<evidence type="ECO:0000259" key="2">
    <source>
        <dbReference type="Pfam" id="PF05183"/>
    </source>
</evidence>
<dbReference type="GO" id="GO:0030422">
    <property type="term" value="P:siRNA processing"/>
    <property type="evidence" value="ECO:0007669"/>
    <property type="project" value="TreeGrafter"/>
</dbReference>
<name>A0A9P7Z6H7_9HELO</name>
<dbReference type="Proteomes" id="UP000887226">
    <property type="component" value="Unassembled WGS sequence"/>
</dbReference>
<dbReference type="OrthoDB" id="6513042at2759"/>
<sequence>MAIENKNGLRRFPKKSFRYLSIVDVHVEKGRSAPFAKLTFLNIKEANKFLNHYSMCHRRPPCRPSKAIDYAKQLTFLNQRIYFQKSKNEANSYLKRVLQKEKDERDTRGTAIPLRNDIPAKDGNILPVIFECSDVSFVIWNYSQQSSELRVRFGENSATSELKTISARFGDRAAILRLTTTDGVTGFVQRHVDFLYTGINDITADSGEVSSITLSMREPPRFFVEQLEDPMTELLRKLTLQELNSRAKFNEPSRHRVECLTRAHRSTAGHCLLREAHGIPPIISQYGAEVNSTEDYMAAFQALQEEISSFSKGFPFTLQFQIIKLAQNNYLPPSTVLRLLPEIFSITQRSTLSTCVGAVRHLFNQIDFPGPKSEGKDYQLDALINERSQNAAVIHRAKVIPTSILLSGPEPESTNRVLRKYPDNHDSFLRVTFCDEDRQPVRFSSSISNNRIFHGRFKNVLKSGVKIGDRHFEYLSFFHFSLRSQTVWFMAPFVHNGSLVDARFAIGDLGDFSLIFSPAKCAARIGQVFSDTPTSVKIDPTAFSRIPDVERNERVFSDGVGTMSTEVMGKKKWDRLSKFRGAQPTCFQIRCGGAKGMIACDPTVGEVLRIRESMINFEATKKTDIEICEGAWKPLPLYLNRQLIKILEDMGVNPNFFLDLQAKEVARLRLITASPYNASTFLRHQNIGEAFNLPWLINKLSALGIDFRTDGFLRDVAEMSLLNELRQIKHKTRIPVSRDVICMALVCKNILIPRAPCLHPGDIQIVDAVQPPAGSSLFMLSGGDLDVDRYYIIWDPAAKPTKRYAPSDYPRKEPIDIGRIITQNDMTDFFIRFMETDQLGRIAIAHRVFADQKDDGTLNKDCLTLSEMHYTAVDFSKTGIPVDITMIPRTNRLRPDFEVPDPHVTIKYRYYESEKVLGRLYRNIDERAIFAEIQAHAHAQTSTDIYTHGTMKEVWSYIERTYRLVQWEHLKTEAKDIMEGYEDCMQESMIEYTEHPSRPLTELEVFVGNGFDRTGSHNRRLRELSTSLKEYFGDHGTRLEEALEKSIACLAVSLEKPDEPRRGWKGRTQLLSFRYVAAALCLKEVERLLPTVWSPGTIY</sequence>
<proteinExistence type="inferred from homology"/>
<comment type="similarity">
    <text evidence="1">Belongs to the RdRP family.</text>
</comment>
<accession>A0A9P7Z6H7</accession>
<comment type="caution">
    <text evidence="4">The sequence shown here is derived from an EMBL/GenBank/DDBJ whole genome shotgun (WGS) entry which is preliminary data.</text>
</comment>
<dbReference type="GO" id="GO:0003723">
    <property type="term" value="F:RNA binding"/>
    <property type="evidence" value="ECO:0007669"/>
    <property type="project" value="UniProtKB-KW"/>
</dbReference>
<dbReference type="GO" id="GO:0031380">
    <property type="term" value="C:nuclear RNA-directed RNA polymerase complex"/>
    <property type="evidence" value="ECO:0007669"/>
    <property type="project" value="TreeGrafter"/>
</dbReference>
<dbReference type="PANTHER" id="PTHR23079:SF17">
    <property type="entry name" value="RNA-DEPENDENT RNA POLYMERASE"/>
    <property type="match status" value="1"/>
</dbReference>
<reference evidence="4" key="1">
    <citation type="journal article" date="2021" name="IMA Fungus">
        <title>Genomic characterization of three marine fungi, including Emericellopsis atlantica sp. nov. with signatures of a generalist lifestyle and marine biomass degradation.</title>
        <authorList>
            <person name="Hagestad O.C."/>
            <person name="Hou L."/>
            <person name="Andersen J.H."/>
            <person name="Hansen E.H."/>
            <person name="Altermark B."/>
            <person name="Li C."/>
            <person name="Kuhnert E."/>
            <person name="Cox R.J."/>
            <person name="Crous P.W."/>
            <person name="Spatafora J.W."/>
            <person name="Lail K."/>
            <person name="Amirebrahimi M."/>
            <person name="Lipzen A."/>
            <person name="Pangilinan J."/>
            <person name="Andreopoulos W."/>
            <person name="Hayes R.D."/>
            <person name="Ng V."/>
            <person name="Grigoriev I.V."/>
            <person name="Jackson S.A."/>
            <person name="Sutton T.D.S."/>
            <person name="Dobson A.D.W."/>
            <person name="Rama T."/>
        </authorList>
    </citation>
    <scope>NUCLEOTIDE SEQUENCE</scope>
    <source>
        <strain evidence="4">TRa3180A</strain>
    </source>
</reference>
<comment type="catalytic activity">
    <reaction evidence="1">
        <text>RNA(n) + a ribonucleoside 5'-triphosphate = RNA(n+1) + diphosphate</text>
        <dbReference type="Rhea" id="RHEA:21248"/>
        <dbReference type="Rhea" id="RHEA-COMP:14527"/>
        <dbReference type="Rhea" id="RHEA-COMP:17342"/>
        <dbReference type="ChEBI" id="CHEBI:33019"/>
        <dbReference type="ChEBI" id="CHEBI:61557"/>
        <dbReference type="ChEBI" id="CHEBI:140395"/>
        <dbReference type="EC" id="2.7.7.48"/>
    </reaction>
</comment>
<dbReference type="Pfam" id="PF25358">
    <property type="entry name" value="PH_fung_RdRP"/>
    <property type="match status" value="1"/>
</dbReference>
<keyword evidence="1" id="KW-0696">RNA-directed RNA polymerase</keyword>
<keyword evidence="1" id="KW-0548">Nucleotidyltransferase</keyword>
<evidence type="ECO:0000313" key="4">
    <source>
        <dbReference type="EMBL" id="KAG9245825.1"/>
    </source>
</evidence>
<dbReference type="EMBL" id="MU253829">
    <property type="protein sequence ID" value="KAG9245825.1"/>
    <property type="molecule type" value="Genomic_DNA"/>
</dbReference>
<dbReference type="InterPro" id="IPR057596">
    <property type="entry name" value="RDRP_core"/>
</dbReference>
<dbReference type="AlphaFoldDB" id="A0A9P7Z6H7"/>
<feature type="domain" description="RDRP core" evidence="2">
    <location>
        <begin position="399"/>
        <end position="738"/>
    </location>
</feature>
<dbReference type="InterPro" id="IPR007855">
    <property type="entry name" value="RDRP"/>
</dbReference>
<organism evidence="4 5">
    <name type="scientific">Calycina marina</name>
    <dbReference type="NCBI Taxonomy" id="1763456"/>
    <lineage>
        <taxon>Eukaryota</taxon>
        <taxon>Fungi</taxon>
        <taxon>Dikarya</taxon>
        <taxon>Ascomycota</taxon>
        <taxon>Pezizomycotina</taxon>
        <taxon>Leotiomycetes</taxon>
        <taxon>Helotiales</taxon>
        <taxon>Pezizellaceae</taxon>
        <taxon>Calycina</taxon>
    </lineage>
</organism>
<keyword evidence="1" id="KW-0808">Transferase</keyword>
<evidence type="ECO:0000256" key="1">
    <source>
        <dbReference type="RuleBase" id="RU363098"/>
    </source>
</evidence>
<dbReference type="GO" id="GO:0003968">
    <property type="term" value="F:RNA-directed RNA polymerase activity"/>
    <property type="evidence" value="ECO:0007669"/>
    <property type="project" value="UniProtKB-KW"/>
</dbReference>
<dbReference type="InterPro" id="IPR057503">
    <property type="entry name" value="PH_RdRP"/>
</dbReference>
<feature type="domain" description="RDRP core" evidence="2">
    <location>
        <begin position="748"/>
        <end position="924"/>
    </location>
</feature>
<feature type="domain" description="RdRP-like PH" evidence="3">
    <location>
        <begin position="130"/>
        <end position="272"/>
    </location>
</feature>
<dbReference type="PANTHER" id="PTHR23079">
    <property type="entry name" value="RNA-DEPENDENT RNA POLYMERASE"/>
    <property type="match status" value="1"/>
</dbReference>